<dbReference type="STRING" id="446860.AS188_10680"/>
<evidence type="ECO:0000256" key="1">
    <source>
        <dbReference type="SAM" id="MobiDB-lite"/>
    </source>
</evidence>
<dbReference type="EMBL" id="BJZR01000005">
    <property type="protein sequence ID" value="GEO91029.1"/>
    <property type="molecule type" value="Genomic_DNA"/>
</dbReference>
<reference evidence="2 4" key="1">
    <citation type="submission" date="2015-11" db="EMBL/GenBank/DDBJ databases">
        <title>Complete Genome Sequence of Kocuria flava strain HO-9041.</title>
        <authorList>
            <person name="Zhou M."/>
            <person name="Dai J."/>
        </authorList>
    </citation>
    <scope>NUCLEOTIDE SEQUENCE [LARGE SCALE GENOMIC DNA]</scope>
    <source>
        <strain evidence="2 4">HO-9041</strain>
    </source>
</reference>
<protein>
    <recommendedName>
        <fullName evidence="6">Deoxynucleoside monophosphate kinase</fullName>
    </recommendedName>
</protein>
<evidence type="ECO:0000313" key="5">
    <source>
        <dbReference type="Proteomes" id="UP000321155"/>
    </source>
</evidence>
<gene>
    <name evidence="2" type="ORF">AS188_10680</name>
    <name evidence="3" type="ORF">KFL01_03350</name>
</gene>
<dbReference type="AlphaFoldDB" id="A0A0U3HB31"/>
<name>A0A0U3HB31_9MICC</name>
<organism evidence="2 4">
    <name type="scientific">Kocuria flava</name>
    <dbReference type="NCBI Taxonomy" id="446860"/>
    <lineage>
        <taxon>Bacteria</taxon>
        <taxon>Bacillati</taxon>
        <taxon>Actinomycetota</taxon>
        <taxon>Actinomycetes</taxon>
        <taxon>Micrococcales</taxon>
        <taxon>Micrococcaceae</taxon>
        <taxon>Kocuria</taxon>
    </lineage>
</organism>
<dbReference type="Proteomes" id="UP000321155">
    <property type="component" value="Unassembled WGS sequence"/>
</dbReference>
<dbReference type="InterPro" id="IPR048444">
    <property type="entry name" value="DNMK"/>
</dbReference>
<evidence type="ECO:0000313" key="4">
    <source>
        <dbReference type="Proteomes" id="UP000057181"/>
    </source>
</evidence>
<dbReference type="OrthoDB" id="877829at2"/>
<proteinExistence type="predicted"/>
<dbReference type="InterPro" id="IPR027417">
    <property type="entry name" value="P-loop_NTPase"/>
</dbReference>
<dbReference type="KEGG" id="kfv:AS188_10680"/>
<feature type="region of interest" description="Disordered" evidence="1">
    <location>
        <begin position="1"/>
        <end position="24"/>
    </location>
</feature>
<dbReference type="RefSeq" id="WP_058858834.1">
    <property type="nucleotide sequence ID" value="NZ_BJZR01000005.1"/>
</dbReference>
<reference evidence="3 5" key="2">
    <citation type="submission" date="2019-07" db="EMBL/GenBank/DDBJ databases">
        <title>Whole genome shotgun sequence of Kocuria flava NBRC 107626.</title>
        <authorList>
            <person name="Hosoyama A."/>
            <person name="Uohara A."/>
            <person name="Ohji S."/>
            <person name="Ichikawa N."/>
        </authorList>
    </citation>
    <scope>NUCLEOTIDE SEQUENCE [LARGE SCALE GENOMIC DNA]</scope>
    <source>
        <strain evidence="3 5">NBRC 107626</strain>
    </source>
</reference>
<evidence type="ECO:0008006" key="6">
    <source>
        <dbReference type="Google" id="ProtNLM"/>
    </source>
</evidence>
<dbReference type="Proteomes" id="UP000057181">
    <property type="component" value="Chromosome"/>
</dbReference>
<keyword evidence="5" id="KW-1185">Reference proteome</keyword>
<dbReference type="Gene3D" id="3.40.50.300">
    <property type="entry name" value="P-loop containing nucleotide triphosphate hydrolases"/>
    <property type="match status" value="1"/>
</dbReference>
<sequence length="212" mass="22095">MGNAQHGEDPPAPAGGRGRAQLPGLLGLHGRKQAGKDTAGARLVAAHGYTRVAFADPLRLFLERLDPLVGCRDGAGLRLSEVLAAAQGRWDRLKDEAHDPVHREIRVLLQRLGSEAGKTVLGETVWADTGLAAARRAGGPVVFTDVRFDVEAEAIVAAGGRVVHIVRPGAGGPADPHPSEAGIDPRWIAATVVNDGTVEQLHARIDALVAGG</sequence>
<accession>A0A0U3HB31</accession>
<dbReference type="EMBL" id="CP013254">
    <property type="protein sequence ID" value="ALU40133.1"/>
    <property type="molecule type" value="Genomic_DNA"/>
</dbReference>
<evidence type="ECO:0000313" key="3">
    <source>
        <dbReference type="EMBL" id="GEO91029.1"/>
    </source>
</evidence>
<dbReference type="Pfam" id="PF21448">
    <property type="entry name" value="DNMK"/>
    <property type="match status" value="1"/>
</dbReference>
<evidence type="ECO:0000313" key="2">
    <source>
        <dbReference type="EMBL" id="ALU40133.1"/>
    </source>
</evidence>